<accession>A0A0A9X4B9</accession>
<reference evidence="1" key="1">
    <citation type="journal article" date="2014" name="PLoS ONE">
        <title>Transcriptome-Based Identification of ABC Transporters in the Western Tarnished Plant Bug Lygus hesperus.</title>
        <authorList>
            <person name="Hull J.J."/>
            <person name="Chaney K."/>
            <person name="Geib S.M."/>
            <person name="Fabrick J.A."/>
            <person name="Brent C.S."/>
            <person name="Walsh D."/>
            <person name="Lavine L.C."/>
        </authorList>
    </citation>
    <scope>NUCLEOTIDE SEQUENCE</scope>
</reference>
<reference evidence="1" key="2">
    <citation type="submission" date="2014-07" db="EMBL/GenBank/DDBJ databases">
        <authorList>
            <person name="Hull J."/>
        </authorList>
    </citation>
    <scope>NUCLEOTIDE SEQUENCE</scope>
</reference>
<evidence type="ECO:0000313" key="1">
    <source>
        <dbReference type="EMBL" id="JAG13598.1"/>
    </source>
</evidence>
<organism evidence="1">
    <name type="scientific">Lygus hesperus</name>
    <name type="common">Western plant bug</name>
    <dbReference type="NCBI Taxonomy" id="30085"/>
    <lineage>
        <taxon>Eukaryota</taxon>
        <taxon>Metazoa</taxon>
        <taxon>Ecdysozoa</taxon>
        <taxon>Arthropoda</taxon>
        <taxon>Hexapoda</taxon>
        <taxon>Insecta</taxon>
        <taxon>Pterygota</taxon>
        <taxon>Neoptera</taxon>
        <taxon>Paraneoptera</taxon>
        <taxon>Hemiptera</taxon>
        <taxon>Heteroptera</taxon>
        <taxon>Panheteroptera</taxon>
        <taxon>Cimicomorpha</taxon>
        <taxon>Miridae</taxon>
        <taxon>Mirini</taxon>
        <taxon>Lygus</taxon>
    </lineage>
</organism>
<dbReference type="EMBL" id="GBHO01030006">
    <property type="protein sequence ID" value="JAG13598.1"/>
    <property type="molecule type" value="Transcribed_RNA"/>
</dbReference>
<proteinExistence type="predicted"/>
<feature type="non-terminal residue" evidence="1">
    <location>
        <position position="214"/>
    </location>
</feature>
<dbReference type="AlphaFoldDB" id="A0A0A9X4B9"/>
<sequence>ITFKQAQSGDKSVDVLIECTRMNLSISFILEFTRFVLDSLPPDKYTEGGQVNLGYVGETSVQTKPLVETVRPPSSTDSTSGCFSSRTSCVDDQSGICITLQIRRPEIMLYTNSEHSLIMRTEILVDYSSHPGRESLVLSLSGLRIISKLQTPHKDSLPYTVLYPCDAEFSKSLKVNDDGLKISTNVSFIDIHVTPDVVHAVSAMVEEFNAGMAP</sequence>
<feature type="non-terminal residue" evidence="1">
    <location>
        <position position="1"/>
    </location>
</feature>
<protein>
    <submittedName>
        <fullName evidence="1">tRNA uridine 5-carboxymethylaminomethyl modification enzyme MnmG</fullName>
    </submittedName>
</protein>
<gene>
    <name evidence="1" type="primary">mnmG_22</name>
    <name evidence="1" type="ORF">CM83_9246</name>
</gene>
<name>A0A0A9X4B9_LYGHE</name>